<organism evidence="4 5">
    <name type="scientific">Streptomyces durmitorensis</name>
    <dbReference type="NCBI Taxonomy" id="319947"/>
    <lineage>
        <taxon>Bacteria</taxon>
        <taxon>Bacillati</taxon>
        <taxon>Actinomycetota</taxon>
        <taxon>Actinomycetes</taxon>
        <taxon>Kitasatosporales</taxon>
        <taxon>Streptomycetaceae</taxon>
        <taxon>Streptomyces</taxon>
    </lineage>
</organism>
<dbReference type="PANTHER" id="PTHR10815:SF5">
    <property type="entry name" value="METHYLATED-DNA--PROTEIN-CYSTEINE METHYLTRANSFERASE"/>
    <property type="match status" value="1"/>
</dbReference>
<evidence type="ECO:0000313" key="5">
    <source>
        <dbReference type="Proteomes" id="UP000829992"/>
    </source>
</evidence>
<reference evidence="4 5" key="1">
    <citation type="submission" date="2022-05" db="EMBL/GenBank/DDBJ databases">
        <authorList>
            <person name="Zhou X."/>
            <person name="Li K."/>
            <person name="Man Y."/>
        </authorList>
    </citation>
    <scope>NUCLEOTIDE SEQUENCE [LARGE SCALE GENOMIC DNA]</scope>
    <source>
        <strain evidence="4 5">MS405</strain>
    </source>
</reference>
<dbReference type="EMBL" id="CP097289">
    <property type="protein sequence ID" value="UQT60309.1"/>
    <property type="molecule type" value="Genomic_DNA"/>
</dbReference>
<feature type="domain" description="Methylguanine DNA methyltransferase ribonuclease-like" evidence="3">
    <location>
        <begin position="9"/>
        <end position="81"/>
    </location>
</feature>
<dbReference type="PANTHER" id="PTHR10815">
    <property type="entry name" value="METHYLATED-DNA--PROTEIN-CYSTEINE METHYLTRANSFERASE"/>
    <property type="match status" value="1"/>
</dbReference>
<dbReference type="Pfam" id="PF01035">
    <property type="entry name" value="DNA_binding_1"/>
    <property type="match status" value="1"/>
</dbReference>
<evidence type="ECO:0000259" key="3">
    <source>
        <dbReference type="Pfam" id="PF02870"/>
    </source>
</evidence>
<keyword evidence="1" id="KW-0227">DNA damage</keyword>
<dbReference type="InterPro" id="IPR036631">
    <property type="entry name" value="MGMT_N_sf"/>
</dbReference>
<dbReference type="Proteomes" id="UP000829992">
    <property type="component" value="Chromosome"/>
</dbReference>
<dbReference type="NCBIfam" id="TIGR00589">
    <property type="entry name" value="ogt"/>
    <property type="match status" value="1"/>
</dbReference>
<dbReference type="InterPro" id="IPR014048">
    <property type="entry name" value="MethylDNA_cys_MeTrfase_DNA-bd"/>
</dbReference>
<dbReference type="Gene3D" id="1.10.10.10">
    <property type="entry name" value="Winged helix-like DNA-binding domain superfamily/Winged helix DNA-binding domain"/>
    <property type="match status" value="1"/>
</dbReference>
<dbReference type="CDD" id="cd06445">
    <property type="entry name" value="ATase"/>
    <property type="match status" value="1"/>
</dbReference>
<feature type="domain" description="Methylated-DNA-[protein]-cysteine S-methyltransferase DNA binding" evidence="2">
    <location>
        <begin position="90"/>
        <end position="170"/>
    </location>
</feature>
<evidence type="ECO:0000256" key="1">
    <source>
        <dbReference type="ARBA" id="ARBA00022763"/>
    </source>
</evidence>
<dbReference type="InterPro" id="IPR036217">
    <property type="entry name" value="MethylDNA_cys_MeTrfase_DNAb"/>
</dbReference>
<proteinExistence type="predicted"/>
<accession>A0ABY4Q5A3</accession>
<dbReference type="SUPFAM" id="SSF46767">
    <property type="entry name" value="Methylated DNA-protein cysteine methyltransferase, C-terminal domain"/>
    <property type="match status" value="1"/>
</dbReference>
<dbReference type="Pfam" id="PF02870">
    <property type="entry name" value="Methyltransf_1N"/>
    <property type="match status" value="1"/>
</dbReference>
<name>A0ABY4Q5A3_9ACTN</name>
<dbReference type="InterPro" id="IPR008332">
    <property type="entry name" value="MethylG_MeTrfase_N"/>
</dbReference>
<keyword evidence="5" id="KW-1185">Reference proteome</keyword>
<evidence type="ECO:0000259" key="2">
    <source>
        <dbReference type="Pfam" id="PF01035"/>
    </source>
</evidence>
<protein>
    <submittedName>
        <fullName evidence="4">Methylated-DNA--[protein]-cysteine S-methyltransferase</fullName>
    </submittedName>
</protein>
<dbReference type="SUPFAM" id="SSF53155">
    <property type="entry name" value="Methylated DNA-protein cysteine methyltransferase domain"/>
    <property type="match status" value="1"/>
</dbReference>
<dbReference type="Gene3D" id="3.30.160.70">
    <property type="entry name" value="Methylated DNA-protein cysteine methyltransferase domain"/>
    <property type="match status" value="1"/>
</dbReference>
<evidence type="ECO:0000313" key="4">
    <source>
        <dbReference type="EMBL" id="UQT60309.1"/>
    </source>
</evidence>
<sequence>MTKVMAKAVYTTVDSPLGELLLVGEESATANGGTALASLSLPGQKGGAVVRDGWVRDDEAFAVIAGQLRSYFEGTRRHFDIEYVSGVGTDFQERVWHALDTLPYGTTTSYGKLAEQLGISRAAVRALGTAIGRNPLLVVRPCHRVLGADGSLTGYAGGLEAKQLLLDLESKN</sequence>
<dbReference type="RefSeq" id="WP_249591643.1">
    <property type="nucleotide sequence ID" value="NZ_BAAAQL010000018.1"/>
</dbReference>
<gene>
    <name evidence="4" type="ORF">M4V62_37530</name>
</gene>
<dbReference type="InterPro" id="IPR036388">
    <property type="entry name" value="WH-like_DNA-bd_sf"/>
</dbReference>